<dbReference type="InterPro" id="IPR004435">
    <property type="entry name" value="MobB_dom"/>
</dbReference>
<dbReference type="GO" id="GO:0005525">
    <property type="term" value="F:GTP binding"/>
    <property type="evidence" value="ECO:0007669"/>
    <property type="project" value="InterPro"/>
</dbReference>
<protein>
    <submittedName>
        <fullName evidence="2">Molybdopterin-guanine dinucleotide biosynthesis protein MobB</fullName>
    </submittedName>
</protein>
<dbReference type="PANTHER" id="PTHR40072:SF1">
    <property type="entry name" value="MOLYBDOPTERIN-GUANINE DINUCLEOTIDE BIOSYNTHESIS ADAPTER PROTEIN"/>
    <property type="match status" value="1"/>
</dbReference>
<keyword evidence="3" id="KW-1185">Reference proteome</keyword>
<organism evidence="2 3">
    <name type="scientific">Methylomonas lenta</name>
    <dbReference type="NCBI Taxonomy" id="980561"/>
    <lineage>
        <taxon>Bacteria</taxon>
        <taxon>Pseudomonadati</taxon>
        <taxon>Pseudomonadota</taxon>
        <taxon>Gammaproteobacteria</taxon>
        <taxon>Methylococcales</taxon>
        <taxon>Methylococcaceae</taxon>
        <taxon>Methylomonas</taxon>
    </lineage>
</organism>
<dbReference type="OrthoDB" id="9804758at2"/>
<evidence type="ECO:0000313" key="2">
    <source>
        <dbReference type="EMBL" id="OAI16346.1"/>
    </source>
</evidence>
<feature type="domain" description="Molybdopterin-guanine dinucleotide biosynthesis protein B (MobB)" evidence="1">
    <location>
        <begin position="8"/>
        <end position="142"/>
    </location>
</feature>
<name>A0A177NE59_9GAMM</name>
<dbReference type="NCBIfam" id="TIGR00176">
    <property type="entry name" value="mobB"/>
    <property type="match status" value="1"/>
</dbReference>
<sequence length="175" mass="19722">MTLQQPFILGFAAFSGTGKTYLLTRLIPILKQRGLKVGLIKHSHHDFEIDYPGKDSYELRAAGASPVMIVSPYRRALITEFQPLLEVHLIDQLAAFPQADLDLILVEGFRHESFPKIELHRPSLGKELIYPNDSNIIAIASDQPLNTTNYLPCLDLNCPQAIAHFIFNYFFEPAS</sequence>
<dbReference type="SUPFAM" id="SSF52540">
    <property type="entry name" value="P-loop containing nucleoside triphosphate hydrolases"/>
    <property type="match status" value="1"/>
</dbReference>
<dbReference type="Proteomes" id="UP000078476">
    <property type="component" value="Unassembled WGS sequence"/>
</dbReference>
<evidence type="ECO:0000313" key="3">
    <source>
        <dbReference type="Proteomes" id="UP000078476"/>
    </source>
</evidence>
<dbReference type="GO" id="GO:0006777">
    <property type="term" value="P:Mo-molybdopterin cofactor biosynthetic process"/>
    <property type="evidence" value="ECO:0007669"/>
    <property type="project" value="InterPro"/>
</dbReference>
<dbReference type="Pfam" id="PF03205">
    <property type="entry name" value="MobB"/>
    <property type="match status" value="1"/>
</dbReference>
<gene>
    <name evidence="2" type="ORF">A1359_08365</name>
</gene>
<dbReference type="InterPro" id="IPR052539">
    <property type="entry name" value="MGD_biosynthesis_adapter"/>
</dbReference>
<reference evidence="2 3" key="1">
    <citation type="submission" date="2016-03" db="EMBL/GenBank/DDBJ databases">
        <authorList>
            <person name="Ploux O."/>
        </authorList>
    </citation>
    <scope>NUCLEOTIDE SEQUENCE [LARGE SCALE GENOMIC DNA]</scope>
    <source>
        <strain evidence="2 3">R-45370</strain>
    </source>
</reference>
<dbReference type="InterPro" id="IPR027417">
    <property type="entry name" value="P-loop_NTPase"/>
</dbReference>
<dbReference type="EMBL" id="LUUI01000096">
    <property type="protein sequence ID" value="OAI16346.1"/>
    <property type="molecule type" value="Genomic_DNA"/>
</dbReference>
<dbReference type="RefSeq" id="WP_066981490.1">
    <property type="nucleotide sequence ID" value="NZ_LUUI01000096.1"/>
</dbReference>
<proteinExistence type="predicted"/>
<dbReference type="AlphaFoldDB" id="A0A177NE59"/>
<evidence type="ECO:0000259" key="1">
    <source>
        <dbReference type="Pfam" id="PF03205"/>
    </source>
</evidence>
<comment type="caution">
    <text evidence="2">The sequence shown here is derived from an EMBL/GenBank/DDBJ whole genome shotgun (WGS) entry which is preliminary data.</text>
</comment>
<dbReference type="STRING" id="980561.A1359_08365"/>
<accession>A0A177NE59</accession>
<dbReference type="CDD" id="cd03116">
    <property type="entry name" value="MobB"/>
    <property type="match status" value="1"/>
</dbReference>
<dbReference type="PANTHER" id="PTHR40072">
    <property type="entry name" value="MOLYBDOPTERIN-GUANINE DINUCLEOTIDE BIOSYNTHESIS ADAPTER PROTEIN-RELATED"/>
    <property type="match status" value="1"/>
</dbReference>
<dbReference type="Gene3D" id="3.40.50.300">
    <property type="entry name" value="P-loop containing nucleotide triphosphate hydrolases"/>
    <property type="match status" value="1"/>
</dbReference>